<dbReference type="AlphaFoldDB" id="A0A175W713"/>
<dbReference type="Pfam" id="PF04825">
    <property type="entry name" value="Rad21_Rec8_N"/>
    <property type="match status" value="1"/>
</dbReference>
<feature type="domain" description="Rad21/Rec8-like protein N-terminal" evidence="5">
    <location>
        <begin position="1"/>
        <end position="112"/>
    </location>
</feature>
<dbReference type="InterPro" id="IPR039781">
    <property type="entry name" value="Rad21/Rec8-like"/>
</dbReference>
<keyword evidence="2" id="KW-0539">Nucleus</keyword>
<dbReference type="EMBL" id="LCTW02000092">
    <property type="protein sequence ID" value="KXX79251.1"/>
    <property type="molecule type" value="Genomic_DNA"/>
</dbReference>
<feature type="region of interest" description="Disordered" evidence="3">
    <location>
        <begin position="140"/>
        <end position="173"/>
    </location>
</feature>
<name>A0A175W713_9PEZI</name>
<dbReference type="VEuPathDB" id="FungiDB:MMYC01_203975"/>
<evidence type="ECO:0000256" key="3">
    <source>
        <dbReference type="SAM" id="MobiDB-lite"/>
    </source>
</evidence>
<dbReference type="Proteomes" id="UP000078237">
    <property type="component" value="Unassembled WGS sequence"/>
</dbReference>
<feature type="domain" description="Rad21/Rec8-like protein C-terminal eukaryotic" evidence="4">
    <location>
        <begin position="657"/>
        <end position="686"/>
    </location>
</feature>
<dbReference type="InterPro" id="IPR006909">
    <property type="entry name" value="Rad21/Rec8_C_eu"/>
</dbReference>
<evidence type="ECO:0000313" key="6">
    <source>
        <dbReference type="EMBL" id="KXX79251.1"/>
    </source>
</evidence>
<organism evidence="6 7">
    <name type="scientific">Madurella mycetomatis</name>
    <dbReference type="NCBI Taxonomy" id="100816"/>
    <lineage>
        <taxon>Eukaryota</taxon>
        <taxon>Fungi</taxon>
        <taxon>Dikarya</taxon>
        <taxon>Ascomycota</taxon>
        <taxon>Pezizomycotina</taxon>
        <taxon>Sordariomycetes</taxon>
        <taxon>Sordariomycetidae</taxon>
        <taxon>Sordariales</taxon>
        <taxon>Sordariales incertae sedis</taxon>
        <taxon>Madurella</taxon>
    </lineage>
</organism>
<proteinExistence type="predicted"/>
<dbReference type="GO" id="GO:0008168">
    <property type="term" value="F:methyltransferase activity"/>
    <property type="evidence" value="ECO:0007669"/>
    <property type="project" value="InterPro"/>
</dbReference>
<dbReference type="OrthoDB" id="5427633at2759"/>
<dbReference type="PANTHER" id="PTHR12585">
    <property type="entry name" value="SCC1 / RAD21 FAMILY MEMBER"/>
    <property type="match status" value="1"/>
</dbReference>
<comment type="subcellular location">
    <subcellularLocation>
        <location evidence="1">Nucleus</location>
    </subcellularLocation>
</comment>
<dbReference type="InterPro" id="IPR006910">
    <property type="entry name" value="Rad21_Rec8_N"/>
</dbReference>
<dbReference type="Pfam" id="PF04824">
    <property type="entry name" value="Rad21_Rec8"/>
    <property type="match status" value="1"/>
</dbReference>
<dbReference type="GO" id="GO:0003682">
    <property type="term" value="F:chromatin binding"/>
    <property type="evidence" value="ECO:0007669"/>
    <property type="project" value="TreeGrafter"/>
</dbReference>
<dbReference type="GO" id="GO:0003676">
    <property type="term" value="F:nucleic acid binding"/>
    <property type="evidence" value="ECO:0007669"/>
    <property type="project" value="InterPro"/>
</dbReference>
<evidence type="ECO:0000259" key="5">
    <source>
        <dbReference type="Pfam" id="PF04825"/>
    </source>
</evidence>
<dbReference type="PROSITE" id="PS00092">
    <property type="entry name" value="N6_MTASE"/>
    <property type="match status" value="1"/>
</dbReference>
<dbReference type="CDD" id="cd21789">
    <property type="entry name" value="Rad21_Rec8_M_SpRec8p-like"/>
    <property type="match status" value="1"/>
</dbReference>
<dbReference type="STRING" id="100816.A0A175W713"/>
<dbReference type="InterPro" id="IPR002052">
    <property type="entry name" value="DNA_methylase_N6_adenine_CS"/>
</dbReference>
<comment type="caution">
    <text evidence="6">The sequence shown here is derived from an EMBL/GenBank/DDBJ whole genome shotgun (WGS) entry which is preliminary data.</text>
</comment>
<sequence>MFYSHEILTSHQHGVATVWLVSTTGLRSTTRRISRKAIQDVNVQKACETILKPGAPIALRLQGSLLYGVTRVYSQQCHYVLTDAERVQAHMRAFHKGLSGGDNALDPQAGKSRRKELILEDDPAFELRIDLPAFHFNNDDNQVIPRDSQVSRKTSSQLSPLERDSSLSSSDRSRLAGFDLPQASFSREIPLIQGPFRAGTMTPDKGDDVLMPFDNEERELPAFNDWGIEVDADGNVVTSVEEPQLPRLPGPGPEGGVPIMHQGDFIPFDAEGDVVMSGGVDTIASDPPFVPQQPDEPEQEQQEPRYQGEDVPMEDEANSAQALVRVRRQRRRAVFAHDDQTKVSRQELRLWSTNYLANAEQASQRRHGTTAAEARKNAFDLIFGRGIAGVGFPTGVPGLSHPLAPQFAREGLQAHILGIFIEQPYNWDRGDSRGRRRSALEALELEDEDAQRRVRPRLSQEADDQDQHQPHQPDDGPLFADEADLFPVELGRRAASTFPEDIPSDVPWNRGSSQIPSSSVKGGESRPPSRQVSASPLYGRSRHSTIINPLGPGLEHEVERFSDQPIFGSDDFGGEGDGGFGLLHSALEFSLDPILPVQDENTPAQPTSQVLRTALDREGHNFLSFIEDVAREKGYRPQEEEDGIIKQWVEFEQLFESADQKRAVVAQAFYHVLSLATKNIIKVTQDGQGGNEAFGVIRLGVDVSAAVRAEVDEEGTEGGDEHTGDE</sequence>
<feature type="compositionally biased region" description="Polar residues" evidence="3">
    <location>
        <begin position="510"/>
        <end position="520"/>
    </location>
</feature>
<evidence type="ECO:0000256" key="1">
    <source>
        <dbReference type="ARBA" id="ARBA00004123"/>
    </source>
</evidence>
<accession>A0A175W713</accession>
<feature type="region of interest" description="Disordered" evidence="3">
    <location>
        <begin position="497"/>
        <end position="552"/>
    </location>
</feature>
<dbReference type="PANTHER" id="PTHR12585:SF70">
    <property type="entry name" value="RAD21_REC8 N TERMINAL DOMAIN PROTEIN (AFU_ORTHOLOGUE AFUA_6G02900)"/>
    <property type="match status" value="1"/>
</dbReference>
<reference evidence="6 7" key="1">
    <citation type="journal article" date="2016" name="Genome Announc.">
        <title>Genome Sequence of Madurella mycetomatis mm55, Isolated from a Human Mycetoma Case in Sudan.</title>
        <authorList>
            <person name="Smit S."/>
            <person name="Derks M.F."/>
            <person name="Bervoets S."/>
            <person name="Fahal A."/>
            <person name="van Leeuwen W."/>
            <person name="van Belkum A."/>
            <person name="van de Sande W.W."/>
        </authorList>
    </citation>
    <scope>NUCLEOTIDE SEQUENCE [LARGE SCALE GENOMIC DNA]</scope>
    <source>
        <strain evidence="7">mm55</strain>
    </source>
</reference>
<feature type="compositionally biased region" description="Basic and acidic residues" evidence="3">
    <location>
        <begin position="465"/>
        <end position="474"/>
    </location>
</feature>
<evidence type="ECO:0000259" key="4">
    <source>
        <dbReference type="Pfam" id="PF04824"/>
    </source>
</evidence>
<dbReference type="GO" id="GO:0032259">
    <property type="term" value="P:methylation"/>
    <property type="evidence" value="ECO:0007669"/>
    <property type="project" value="InterPro"/>
</dbReference>
<feature type="region of interest" description="Disordered" evidence="3">
    <location>
        <begin position="442"/>
        <end position="480"/>
    </location>
</feature>
<keyword evidence="7" id="KW-1185">Reference proteome</keyword>
<dbReference type="GO" id="GO:0005634">
    <property type="term" value="C:nucleus"/>
    <property type="evidence" value="ECO:0007669"/>
    <property type="project" value="UniProtKB-SubCell"/>
</dbReference>
<evidence type="ECO:0000313" key="7">
    <source>
        <dbReference type="Proteomes" id="UP000078237"/>
    </source>
</evidence>
<dbReference type="Gene3D" id="1.10.10.580">
    <property type="entry name" value="Structural maintenance of chromosome 1. Chain E"/>
    <property type="match status" value="1"/>
</dbReference>
<feature type="region of interest" description="Disordered" evidence="3">
    <location>
        <begin position="279"/>
        <end position="313"/>
    </location>
</feature>
<gene>
    <name evidence="6" type="ORF">MMYC01_203975</name>
</gene>
<evidence type="ECO:0000256" key="2">
    <source>
        <dbReference type="ARBA" id="ARBA00023242"/>
    </source>
</evidence>
<dbReference type="GO" id="GO:0007064">
    <property type="term" value="P:mitotic sister chromatid cohesion"/>
    <property type="evidence" value="ECO:0007669"/>
    <property type="project" value="TreeGrafter"/>
</dbReference>
<dbReference type="GO" id="GO:0030892">
    <property type="term" value="C:mitotic cohesin complex"/>
    <property type="evidence" value="ECO:0007669"/>
    <property type="project" value="TreeGrafter"/>
</dbReference>
<protein>
    <submittedName>
        <fullName evidence="6">Meiotic recombination protein rec8</fullName>
    </submittedName>
</protein>
<dbReference type="InterPro" id="IPR023093">
    <property type="entry name" value="ScpA-like_C"/>
</dbReference>